<evidence type="ECO:0000256" key="6">
    <source>
        <dbReference type="ARBA" id="ARBA00022490"/>
    </source>
</evidence>
<proteinExistence type="inferred from homology"/>
<dbReference type="SMART" id="SM00220">
    <property type="entry name" value="S_TKc"/>
    <property type="match status" value="1"/>
</dbReference>
<evidence type="ECO:0000313" key="23">
    <source>
        <dbReference type="Proteomes" id="UP000314982"/>
    </source>
</evidence>
<feature type="compositionally biased region" description="Polar residues" evidence="18">
    <location>
        <begin position="565"/>
        <end position="592"/>
    </location>
</feature>
<dbReference type="Pfam" id="PF00069">
    <property type="entry name" value="Pkinase"/>
    <property type="match status" value="1"/>
</dbReference>
<dbReference type="SUPFAM" id="SSF103243">
    <property type="entry name" value="KA1-like"/>
    <property type="match status" value="1"/>
</dbReference>
<dbReference type="PANTHER" id="PTHR24346">
    <property type="entry name" value="MAP/MICROTUBULE AFFINITY-REGULATING KINASE"/>
    <property type="match status" value="1"/>
</dbReference>
<keyword evidence="12" id="KW-0418">Kinase</keyword>
<dbReference type="Gene3D" id="3.30.310.80">
    <property type="entry name" value="Kinase associated domain 1, KA1"/>
    <property type="match status" value="1"/>
</dbReference>
<evidence type="ECO:0000259" key="20">
    <source>
        <dbReference type="PROSITE" id="PS50030"/>
    </source>
</evidence>
<dbReference type="Ensembl" id="ENSHHUT00000084468.1">
    <property type="protein sequence ID" value="ENSHHUP00000081871.1"/>
    <property type="gene ID" value="ENSHHUG00000047152.1"/>
</dbReference>
<dbReference type="Gene3D" id="3.30.200.20">
    <property type="entry name" value="Phosphorylase Kinase, domain 1"/>
    <property type="match status" value="1"/>
</dbReference>
<keyword evidence="13" id="KW-0067">ATP-binding</keyword>
<dbReference type="FunFam" id="3.30.310.80:FF:000001">
    <property type="entry name" value="Non-specific serine/threonine protein kinase"/>
    <property type="match status" value="1"/>
</dbReference>
<dbReference type="GO" id="GO:0005524">
    <property type="term" value="F:ATP binding"/>
    <property type="evidence" value="ECO:0007669"/>
    <property type="project" value="UniProtKB-KW"/>
</dbReference>
<evidence type="ECO:0000256" key="8">
    <source>
        <dbReference type="ARBA" id="ARBA00022553"/>
    </source>
</evidence>
<feature type="region of interest" description="Disordered" evidence="18">
    <location>
        <begin position="361"/>
        <end position="495"/>
    </location>
</feature>
<keyword evidence="9" id="KW-0808">Transferase</keyword>
<feature type="compositionally biased region" description="Polar residues" evidence="18">
    <location>
        <begin position="383"/>
        <end position="394"/>
    </location>
</feature>
<feature type="domain" description="UBA" evidence="20">
    <location>
        <begin position="317"/>
        <end position="356"/>
    </location>
</feature>
<dbReference type="GO" id="GO:0000226">
    <property type="term" value="P:microtubule cytoskeleton organization"/>
    <property type="evidence" value="ECO:0007669"/>
    <property type="project" value="TreeGrafter"/>
</dbReference>
<dbReference type="GO" id="GO:0005886">
    <property type="term" value="C:plasma membrane"/>
    <property type="evidence" value="ECO:0007669"/>
    <property type="project" value="TreeGrafter"/>
</dbReference>
<reference evidence="22" key="3">
    <citation type="submission" date="2025-09" db="UniProtKB">
        <authorList>
            <consortium name="Ensembl"/>
        </authorList>
    </citation>
    <scope>IDENTIFICATION</scope>
</reference>
<comment type="similarity">
    <text evidence="4">Belongs to the protein kinase superfamily. CAMK Ser/Thr protein kinase family. SNF1 subfamily.</text>
</comment>
<accession>A0A4W5QVX5</accession>
<evidence type="ECO:0000256" key="11">
    <source>
        <dbReference type="ARBA" id="ARBA00022741"/>
    </source>
</evidence>
<dbReference type="GO" id="GO:0035556">
    <property type="term" value="P:intracellular signal transduction"/>
    <property type="evidence" value="ECO:0007669"/>
    <property type="project" value="TreeGrafter"/>
</dbReference>
<dbReference type="InterPro" id="IPR008271">
    <property type="entry name" value="Ser/Thr_kinase_AS"/>
</dbReference>
<feature type="region of interest" description="Disordered" evidence="18">
    <location>
        <begin position="1"/>
        <end position="32"/>
    </location>
</feature>
<feature type="compositionally biased region" description="Basic and acidic residues" evidence="18">
    <location>
        <begin position="597"/>
        <end position="606"/>
    </location>
</feature>
<dbReference type="Gene3D" id="1.10.510.10">
    <property type="entry name" value="Transferase(Phosphotransferase) domain 1"/>
    <property type="match status" value="1"/>
</dbReference>
<comment type="catalytic activity">
    <reaction evidence="17">
        <text>L-seryl-[protein] + ATP = O-phospho-L-seryl-[protein] + ADP + H(+)</text>
        <dbReference type="Rhea" id="RHEA:17989"/>
        <dbReference type="Rhea" id="RHEA-COMP:9863"/>
        <dbReference type="Rhea" id="RHEA-COMP:11604"/>
        <dbReference type="ChEBI" id="CHEBI:15378"/>
        <dbReference type="ChEBI" id="CHEBI:29999"/>
        <dbReference type="ChEBI" id="CHEBI:30616"/>
        <dbReference type="ChEBI" id="CHEBI:83421"/>
        <dbReference type="ChEBI" id="CHEBI:456216"/>
        <dbReference type="EC" id="2.7.11.1"/>
    </reaction>
</comment>
<dbReference type="GeneTree" id="ENSGT00940000154862"/>
<evidence type="ECO:0000256" key="9">
    <source>
        <dbReference type="ARBA" id="ARBA00022679"/>
    </source>
</evidence>
<dbReference type="CDD" id="cd14072">
    <property type="entry name" value="STKc_MARK"/>
    <property type="match status" value="1"/>
</dbReference>
<dbReference type="InterPro" id="IPR001772">
    <property type="entry name" value="KA1_dom"/>
</dbReference>
<dbReference type="PROSITE" id="PS50032">
    <property type="entry name" value="KA1"/>
    <property type="match status" value="1"/>
</dbReference>
<feature type="compositionally biased region" description="Low complexity" evidence="18">
    <location>
        <begin position="365"/>
        <end position="376"/>
    </location>
</feature>
<dbReference type="EC" id="2.7.11.1" evidence="5"/>
<dbReference type="CDD" id="cd12196">
    <property type="entry name" value="MARK1-3_C"/>
    <property type="match status" value="1"/>
</dbReference>
<evidence type="ECO:0000256" key="5">
    <source>
        <dbReference type="ARBA" id="ARBA00012513"/>
    </source>
</evidence>
<dbReference type="GO" id="GO:0005737">
    <property type="term" value="C:cytoplasm"/>
    <property type="evidence" value="ECO:0007669"/>
    <property type="project" value="UniProtKB-SubCell"/>
</dbReference>
<evidence type="ECO:0000256" key="12">
    <source>
        <dbReference type="ARBA" id="ARBA00022777"/>
    </source>
</evidence>
<keyword evidence="6" id="KW-0963">Cytoplasm</keyword>
<evidence type="ECO:0000259" key="19">
    <source>
        <dbReference type="PROSITE" id="PS50011"/>
    </source>
</evidence>
<keyword evidence="14" id="KW-0460">Magnesium</keyword>
<evidence type="ECO:0000256" key="10">
    <source>
        <dbReference type="ARBA" id="ARBA00022723"/>
    </source>
</evidence>
<evidence type="ECO:0000256" key="15">
    <source>
        <dbReference type="ARBA" id="ARBA00023273"/>
    </source>
</evidence>
<feature type="domain" description="Protein kinase" evidence="19">
    <location>
        <begin position="52"/>
        <end position="298"/>
    </location>
</feature>
<feature type="compositionally biased region" description="Low complexity" evidence="18">
    <location>
        <begin position="479"/>
        <end position="492"/>
    </location>
</feature>
<evidence type="ECO:0000256" key="18">
    <source>
        <dbReference type="SAM" id="MobiDB-lite"/>
    </source>
</evidence>
<dbReference type="SMART" id="SM00165">
    <property type="entry name" value="UBA"/>
    <property type="match status" value="1"/>
</dbReference>
<keyword evidence="7" id="KW-0723">Serine/threonine-protein kinase</keyword>
<dbReference type="InterPro" id="IPR028375">
    <property type="entry name" value="KA1/Ssp2_C"/>
</dbReference>
<name>A0A4W5QVX5_9TELE</name>
<dbReference type="FunFam" id="1.10.510.10:FF:000156">
    <property type="entry name" value="Serine/threonine-protein kinase SIK3 homolog"/>
    <property type="match status" value="1"/>
</dbReference>
<keyword evidence="8" id="KW-0597">Phosphoprotein</keyword>
<dbReference type="SUPFAM" id="SSF56112">
    <property type="entry name" value="Protein kinase-like (PK-like)"/>
    <property type="match status" value="1"/>
</dbReference>
<evidence type="ECO:0000313" key="22">
    <source>
        <dbReference type="Ensembl" id="ENSHHUP00000081871.1"/>
    </source>
</evidence>
<dbReference type="InterPro" id="IPR000719">
    <property type="entry name" value="Prot_kinase_dom"/>
</dbReference>
<comment type="subcellular location">
    <subcellularLocation>
        <location evidence="2">Cell projection</location>
        <location evidence="2">Dendrite</location>
    </subcellularLocation>
    <subcellularLocation>
        <location evidence="3">Cytoplasm</location>
    </subcellularLocation>
</comment>
<reference evidence="23" key="1">
    <citation type="submission" date="2018-06" db="EMBL/GenBank/DDBJ databases">
        <title>Genome assembly of Danube salmon.</title>
        <authorList>
            <person name="Macqueen D.J."/>
            <person name="Gundappa M.K."/>
        </authorList>
    </citation>
    <scope>NUCLEOTIDE SEQUENCE [LARGE SCALE GENOMIC DNA]</scope>
</reference>
<evidence type="ECO:0000256" key="17">
    <source>
        <dbReference type="ARBA" id="ARBA00048679"/>
    </source>
</evidence>
<keyword evidence="23" id="KW-1185">Reference proteome</keyword>
<organism evidence="22 23">
    <name type="scientific">Hucho hucho</name>
    <name type="common">huchen</name>
    <dbReference type="NCBI Taxonomy" id="62062"/>
    <lineage>
        <taxon>Eukaryota</taxon>
        <taxon>Metazoa</taxon>
        <taxon>Chordata</taxon>
        <taxon>Craniata</taxon>
        <taxon>Vertebrata</taxon>
        <taxon>Euteleostomi</taxon>
        <taxon>Actinopterygii</taxon>
        <taxon>Neopterygii</taxon>
        <taxon>Teleostei</taxon>
        <taxon>Protacanthopterygii</taxon>
        <taxon>Salmoniformes</taxon>
        <taxon>Salmonidae</taxon>
        <taxon>Salmoninae</taxon>
        <taxon>Hucho</taxon>
    </lineage>
</organism>
<feature type="compositionally biased region" description="Polar residues" evidence="18">
    <location>
        <begin position="514"/>
        <end position="528"/>
    </location>
</feature>
<evidence type="ECO:0000256" key="2">
    <source>
        <dbReference type="ARBA" id="ARBA00004279"/>
    </source>
</evidence>
<dbReference type="GO" id="GO:0030425">
    <property type="term" value="C:dendrite"/>
    <property type="evidence" value="ECO:0007669"/>
    <property type="project" value="UniProtKB-SubCell"/>
</dbReference>
<evidence type="ECO:0000256" key="7">
    <source>
        <dbReference type="ARBA" id="ARBA00022527"/>
    </source>
</evidence>
<comment type="cofactor">
    <cofactor evidence="1">
        <name>Mg(2+)</name>
        <dbReference type="ChEBI" id="CHEBI:18420"/>
    </cofactor>
</comment>
<evidence type="ECO:0000256" key="4">
    <source>
        <dbReference type="ARBA" id="ARBA00006234"/>
    </source>
</evidence>
<keyword evidence="10" id="KW-0479">Metal-binding</keyword>
<dbReference type="AlphaFoldDB" id="A0A4W5QVX5"/>
<sequence>LSSANPVPGPVYQHTSHADGSNEVTTRPGRSGSRCRNSIASCADEQPHIGNYRLLKTIGKGNFAKVKLARHILTGREKISRLLNFLSFQLFREVRIMKILNHPNIVKLFEVIETEKTLYLVMEYASGGEVFDYLVAHGRMKEKEARAKFRQIVSAVQYCHQKKIVHRDLKAENLLLDADMNVKIADFGFSNEFTLGSKLDTFCGSPPYAAPELFQGKKYDGPEVDVWSLGVILYTLVSGSLPFDGQNLKELREERVLKGKYRIPFYMSTDCENLLKRFLVLNPSKRGTLEQIMKDRWINAGLEEDELKPFMEPEQDITDQKRIDIMVEMGYTREEVTESLTRMKYDEITATYLLLGRKSTELEASDSSSSSNLSLAKARPASEHNNNGKSSAHLKTQQSISSTQKQRRYSDQAGPSIPSVGYPKRSQTTSADNGDYKEDGGAQTRKSGSSGGRSGGVAPASPLLGNPNKADIPDHKKGSTTPTTNSTSGGMTRRNTYVCSERNASDRHSAVIQNGKENSGHSLSSLSTPPDRVHFPRGTASRSTFHGGQLREHRTATYNGPPASPTLSHDATPLSQSRSRGSTNLFTKLTSKLTRRGPAEFERNGRLEGSSRNMSGDQEDQQQPQPPHGQHPKDTKPRSLRFTWSMKTTSSMEPHDMMREIRKVLDANNCDYEQRERFLLLCVHGDGHAESLVQWEMEVCKLPRLSLNGVRFKRISGTSIAFKNIASKIANELKL</sequence>
<comment type="catalytic activity">
    <reaction evidence="16">
        <text>L-threonyl-[protein] + ATP = O-phospho-L-threonyl-[protein] + ADP + H(+)</text>
        <dbReference type="Rhea" id="RHEA:46608"/>
        <dbReference type="Rhea" id="RHEA-COMP:11060"/>
        <dbReference type="Rhea" id="RHEA-COMP:11605"/>
        <dbReference type="ChEBI" id="CHEBI:15378"/>
        <dbReference type="ChEBI" id="CHEBI:30013"/>
        <dbReference type="ChEBI" id="CHEBI:30616"/>
        <dbReference type="ChEBI" id="CHEBI:61977"/>
        <dbReference type="ChEBI" id="CHEBI:456216"/>
        <dbReference type="EC" id="2.7.11.1"/>
    </reaction>
</comment>
<evidence type="ECO:0000256" key="16">
    <source>
        <dbReference type="ARBA" id="ARBA00047899"/>
    </source>
</evidence>
<dbReference type="Pfam" id="PF02149">
    <property type="entry name" value="KA1"/>
    <property type="match status" value="1"/>
</dbReference>
<dbReference type="PANTHER" id="PTHR24346:SF98">
    <property type="entry name" value="NON-SPECIFIC SERINE_THREONINE PROTEIN KINASE"/>
    <property type="match status" value="1"/>
</dbReference>
<dbReference type="InterPro" id="IPR011009">
    <property type="entry name" value="Kinase-like_dom_sf"/>
</dbReference>
<dbReference type="Proteomes" id="UP000314982">
    <property type="component" value="Unassembled WGS sequence"/>
</dbReference>
<dbReference type="PROSITE" id="PS00108">
    <property type="entry name" value="PROTEIN_KINASE_ST"/>
    <property type="match status" value="1"/>
</dbReference>
<dbReference type="PROSITE" id="PS50011">
    <property type="entry name" value="PROTEIN_KINASE_DOM"/>
    <property type="match status" value="1"/>
</dbReference>
<dbReference type="Pfam" id="PF00627">
    <property type="entry name" value="UBA"/>
    <property type="match status" value="1"/>
</dbReference>
<feature type="compositionally biased region" description="Polar residues" evidence="18">
    <location>
        <begin position="13"/>
        <end position="25"/>
    </location>
</feature>
<dbReference type="GO" id="GO:0046872">
    <property type="term" value="F:metal ion binding"/>
    <property type="evidence" value="ECO:0007669"/>
    <property type="project" value="UniProtKB-KW"/>
</dbReference>
<feature type="region of interest" description="Disordered" evidence="18">
    <location>
        <begin position="514"/>
        <end position="640"/>
    </location>
</feature>
<evidence type="ECO:0000256" key="3">
    <source>
        <dbReference type="ARBA" id="ARBA00004496"/>
    </source>
</evidence>
<keyword evidence="11" id="KW-0547">Nucleotide-binding</keyword>
<dbReference type="Gene3D" id="1.10.8.10">
    <property type="entry name" value="DNA helicase RuvA subunit, C-terminal domain"/>
    <property type="match status" value="1"/>
</dbReference>
<keyword evidence="15" id="KW-0966">Cell projection</keyword>
<dbReference type="InterPro" id="IPR049508">
    <property type="entry name" value="MARK1-4_cat"/>
</dbReference>
<dbReference type="FunFam" id="1.10.8.10:FF:000005">
    <property type="entry name" value="Non-specific serine/threonine protein kinase"/>
    <property type="match status" value="1"/>
</dbReference>
<dbReference type="GO" id="GO:0106310">
    <property type="term" value="F:protein serine kinase activity"/>
    <property type="evidence" value="ECO:0007669"/>
    <property type="project" value="RHEA"/>
</dbReference>
<evidence type="ECO:0000256" key="13">
    <source>
        <dbReference type="ARBA" id="ARBA00022840"/>
    </source>
</evidence>
<dbReference type="FunFam" id="3.30.200.20:FF:000003">
    <property type="entry name" value="Non-specific serine/threonine protein kinase"/>
    <property type="match status" value="1"/>
</dbReference>
<evidence type="ECO:0000259" key="21">
    <source>
        <dbReference type="PROSITE" id="PS50032"/>
    </source>
</evidence>
<protein>
    <recommendedName>
        <fullName evidence="5">non-specific serine/threonine protein kinase</fullName>
        <ecNumber evidence="5">2.7.11.1</ecNumber>
    </recommendedName>
</protein>
<reference evidence="22" key="2">
    <citation type="submission" date="2025-08" db="UniProtKB">
        <authorList>
            <consortium name="Ensembl"/>
        </authorList>
    </citation>
    <scope>IDENTIFICATION</scope>
</reference>
<dbReference type="PROSITE" id="PS50030">
    <property type="entry name" value="UBA"/>
    <property type="match status" value="1"/>
</dbReference>
<dbReference type="GO" id="GO:0050321">
    <property type="term" value="F:tau-protein kinase activity"/>
    <property type="evidence" value="ECO:0007669"/>
    <property type="project" value="TreeGrafter"/>
</dbReference>
<dbReference type="InterPro" id="IPR015940">
    <property type="entry name" value="UBA"/>
</dbReference>
<feature type="domain" description="KA1" evidence="21">
    <location>
        <begin position="686"/>
        <end position="735"/>
    </location>
</feature>
<evidence type="ECO:0000256" key="14">
    <source>
        <dbReference type="ARBA" id="ARBA00022842"/>
    </source>
</evidence>
<feature type="compositionally biased region" description="Low complexity" evidence="18">
    <location>
        <begin position="395"/>
        <end position="404"/>
    </location>
</feature>
<evidence type="ECO:0000256" key="1">
    <source>
        <dbReference type="ARBA" id="ARBA00001946"/>
    </source>
</evidence>